<accession>A0A423PFF3</accession>
<keyword evidence="1" id="KW-0812">Transmembrane</keyword>
<dbReference type="RefSeq" id="WP_123632295.1">
    <property type="nucleotide sequence ID" value="NZ_AYKH01000043.1"/>
</dbReference>
<feature type="transmembrane region" description="Helical" evidence="1">
    <location>
        <begin position="21"/>
        <end position="42"/>
    </location>
</feature>
<organism evidence="2 3">
    <name type="scientific">Salinisphaera orenii MK-B5</name>
    <dbReference type="NCBI Taxonomy" id="856730"/>
    <lineage>
        <taxon>Bacteria</taxon>
        <taxon>Pseudomonadati</taxon>
        <taxon>Pseudomonadota</taxon>
        <taxon>Gammaproteobacteria</taxon>
        <taxon>Salinisphaerales</taxon>
        <taxon>Salinisphaeraceae</taxon>
        <taxon>Salinisphaera</taxon>
    </lineage>
</organism>
<dbReference type="AlphaFoldDB" id="A0A423PFF3"/>
<reference evidence="2 3" key="1">
    <citation type="submission" date="2013-10" db="EMBL/GenBank/DDBJ databases">
        <title>Salinisphaera orenii MK-B5 Genome Sequencing.</title>
        <authorList>
            <person name="Lai Q."/>
            <person name="Li C."/>
            <person name="Shao Z."/>
        </authorList>
    </citation>
    <scope>NUCLEOTIDE SEQUENCE [LARGE SCALE GENOMIC DNA]</scope>
    <source>
        <strain evidence="2 3">MK-B5</strain>
    </source>
</reference>
<evidence type="ECO:0008006" key="4">
    <source>
        <dbReference type="Google" id="ProtNLM"/>
    </source>
</evidence>
<feature type="transmembrane region" description="Helical" evidence="1">
    <location>
        <begin position="256"/>
        <end position="275"/>
    </location>
</feature>
<protein>
    <recommendedName>
        <fullName evidence="4">Peptidase</fullName>
    </recommendedName>
</protein>
<keyword evidence="1" id="KW-0472">Membrane</keyword>
<dbReference type="PANTHER" id="PTHR34219:SF6">
    <property type="entry name" value="BLR3280 PROTEIN"/>
    <property type="match status" value="1"/>
</dbReference>
<proteinExistence type="predicted"/>
<dbReference type="Pfam" id="PF03929">
    <property type="entry name" value="PepSY_TM"/>
    <property type="match status" value="1"/>
</dbReference>
<evidence type="ECO:0000313" key="3">
    <source>
        <dbReference type="Proteomes" id="UP000283993"/>
    </source>
</evidence>
<feature type="transmembrane region" description="Helical" evidence="1">
    <location>
        <begin position="457"/>
        <end position="483"/>
    </location>
</feature>
<feature type="transmembrane region" description="Helical" evidence="1">
    <location>
        <begin position="215"/>
        <end position="236"/>
    </location>
</feature>
<name>A0A423PFF3_9GAMM</name>
<gene>
    <name evidence="2" type="ORF">SAOR_15980</name>
</gene>
<evidence type="ECO:0000256" key="1">
    <source>
        <dbReference type="SAM" id="Phobius"/>
    </source>
</evidence>
<dbReference type="PANTHER" id="PTHR34219">
    <property type="entry name" value="IRON-REGULATED INNER MEMBRANE PROTEIN-RELATED"/>
    <property type="match status" value="1"/>
</dbReference>
<keyword evidence="3" id="KW-1185">Reference proteome</keyword>
<dbReference type="InterPro" id="IPR005625">
    <property type="entry name" value="PepSY-ass_TM"/>
</dbReference>
<sequence>MAFPARRWQPALIVLHRWLGIGLSLMMLAWFASGVVMVFHGYPHYGDGPRRAALADLRIETLRAAPASAARTLDLPGPPSAIRVTRTGDRPRMHLRTEGGPWRSVYADTGAPVPALERASARQRARRLTGAAATEATRLTRPDQWTFAGRLSPFRPLWRVALANEAGSVVYLSEHTGELVHRTDRSARLWGYAGPVVHWLYPTRLRHLDGLWRQLVMGLAGVGAVLCLTGLALGALQWRRLHRRRPRGWRGWHHALGLVFGLFAFTWVFSGLLSLDPFHWASKPLFDDGARSWIAGGERPQPPTRPIAALAAAHERPARLREIAWQPIAGESGYRLSAADGATAWVAEDGTGLSERLGEPRVRALLARRGGHALTELNRLTAYDAYHYPRRRDRLADRDPPLPVYRADYTDGVRVYFDPARAEVVHALDGRRRLERWLYQGLHSLALPPLAPGSTRWYVIVLAALAGGGALSASGVWLTVAWLRRRRRRRG</sequence>
<comment type="caution">
    <text evidence="2">The sequence shown here is derived from an EMBL/GenBank/DDBJ whole genome shotgun (WGS) entry which is preliminary data.</text>
</comment>
<keyword evidence="1" id="KW-1133">Transmembrane helix</keyword>
<dbReference type="Proteomes" id="UP000283993">
    <property type="component" value="Unassembled WGS sequence"/>
</dbReference>
<evidence type="ECO:0000313" key="2">
    <source>
        <dbReference type="EMBL" id="ROO24318.1"/>
    </source>
</evidence>
<dbReference type="EMBL" id="AYKH01000043">
    <property type="protein sequence ID" value="ROO24318.1"/>
    <property type="molecule type" value="Genomic_DNA"/>
</dbReference>